<dbReference type="Gene3D" id="1.10.287.130">
    <property type="match status" value="1"/>
</dbReference>
<feature type="transmembrane region" description="Helical" evidence="12">
    <location>
        <begin position="65"/>
        <end position="84"/>
    </location>
</feature>
<dbReference type="SMART" id="SM00304">
    <property type="entry name" value="HAMP"/>
    <property type="match status" value="1"/>
</dbReference>
<keyword evidence="8" id="KW-0418">Kinase</keyword>
<dbReference type="GO" id="GO:0005524">
    <property type="term" value="F:ATP binding"/>
    <property type="evidence" value="ECO:0007669"/>
    <property type="project" value="UniProtKB-KW"/>
</dbReference>
<protein>
    <recommendedName>
        <fullName evidence="3">histidine kinase</fullName>
        <ecNumber evidence="3">2.7.13.3</ecNumber>
    </recommendedName>
</protein>
<evidence type="ECO:0000313" key="16">
    <source>
        <dbReference type="Proteomes" id="UP001305702"/>
    </source>
</evidence>
<dbReference type="CDD" id="cd00082">
    <property type="entry name" value="HisKA"/>
    <property type="match status" value="1"/>
</dbReference>
<dbReference type="SMART" id="SM00387">
    <property type="entry name" value="HATPase_c"/>
    <property type="match status" value="1"/>
</dbReference>
<dbReference type="CDD" id="cd06225">
    <property type="entry name" value="HAMP"/>
    <property type="match status" value="1"/>
</dbReference>
<dbReference type="InterPro" id="IPR036097">
    <property type="entry name" value="HisK_dim/P_sf"/>
</dbReference>
<dbReference type="Gene3D" id="3.30.565.10">
    <property type="entry name" value="Histidine kinase-like ATPase, C-terminal domain"/>
    <property type="match status" value="1"/>
</dbReference>
<keyword evidence="12" id="KW-1133">Transmembrane helix</keyword>
<evidence type="ECO:0000259" key="13">
    <source>
        <dbReference type="PROSITE" id="PS50109"/>
    </source>
</evidence>
<reference evidence="15 16" key="1">
    <citation type="submission" date="2022-02" db="EMBL/GenBank/DDBJ databases">
        <title>Paenibacillus sp. MBLB1776 Whole Genome Shotgun Sequencing.</title>
        <authorList>
            <person name="Hwang C.Y."/>
            <person name="Cho E.-S."/>
            <person name="Seo M.-J."/>
        </authorList>
    </citation>
    <scope>NUCLEOTIDE SEQUENCE [LARGE SCALE GENOMIC DNA]</scope>
    <source>
        <strain evidence="15 16">MBLB1776</strain>
    </source>
</reference>
<dbReference type="GO" id="GO:0004721">
    <property type="term" value="F:phosphoprotein phosphatase activity"/>
    <property type="evidence" value="ECO:0007669"/>
    <property type="project" value="TreeGrafter"/>
</dbReference>
<feature type="domain" description="Histidine kinase" evidence="13">
    <location>
        <begin position="145"/>
        <end position="357"/>
    </location>
</feature>
<dbReference type="RefSeq" id="WP_315606980.1">
    <property type="nucleotide sequence ID" value="NZ_CP130318.1"/>
</dbReference>
<dbReference type="InterPro" id="IPR003661">
    <property type="entry name" value="HisK_dim/P_dom"/>
</dbReference>
<dbReference type="GO" id="GO:0005886">
    <property type="term" value="C:plasma membrane"/>
    <property type="evidence" value="ECO:0007669"/>
    <property type="project" value="UniProtKB-SubCell"/>
</dbReference>
<keyword evidence="16" id="KW-1185">Reference proteome</keyword>
<dbReference type="PRINTS" id="PR00344">
    <property type="entry name" value="BCTRLSENSOR"/>
</dbReference>
<dbReference type="SUPFAM" id="SSF47384">
    <property type="entry name" value="Homodimeric domain of signal transducing histidine kinase"/>
    <property type="match status" value="1"/>
</dbReference>
<evidence type="ECO:0000256" key="7">
    <source>
        <dbReference type="ARBA" id="ARBA00022741"/>
    </source>
</evidence>
<keyword evidence="11 12" id="KW-0472">Membrane</keyword>
<dbReference type="GO" id="GO:0000155">
    <property type="term" value="F:phosphorelay sensor kinase activity"/>
    <property type="evidence" value="ECO:0007669"/>
    <property type="project" value="InterPro"/>
</dbReference>
<dbReference type="Pfam" id="PF02518">
    <property type="entry name" value="HATPase_c"/>
    <property type="match status" value="1"/>
</dbReference>
<comment type="subcellular location">
    <subcellularLocation>
        <location evidence="2">Cell membrane</location>
        <topology evidence="2">Multi-pass membrane protein</topology>
    </subcellularLocation>
</comment>
<dbReference type="EC" id="2.7.13.3" evidence="3"/>
<organism evidence="15 16">
    <name type="scientific">Paenibacillus aurantius</name>
    <dbReference type="NCBI Taxonomy" id="2918900"/>
    <lineage>
        <taxon>Bacteria</taxon>
        <taxon>Bacillati</taxon>
        <taxon>Bacillota</taxon>
        <taxon>Bacilli</taxon>
        <taxon>Bacillales</taxon>
        <taxon>Paenibacillaceae</taxon>
        <taxon>Paenibacillus</taxon>
    </lineage>
</organism>
<keyword evidence="5" id="KW-0597">Phosphoprotein</keyword>
<dbReference type="PANTHER" id="PTHR45453">
    <property type="entry name" value="PHOSPHATE REGULON SENSOR PROTEIN PHOR"/>
    <property type="match status" value="1"/>
</dbReference>
<dbReference type="PROSITE" id="PS50885">
    <property type="entry name" value="HAMP"/>
    <property type="match status" value="1"/>
</dbReference>
<evidence type="ECO:0000256" key="3">
    <source>
        <dbReference type="ARBA" id="ARBA00012438"/>
    </source>
</evidence>
<dbReference type="InterPro" id="IPR003594">
    <property type="entry name" value="HATPase_dom"/>
</dbReference>
<dbReference type="InterPro" id="IPR004358">
    <property type="entry name" value="Sig_transdc_His_kin-like_C"/>
</dbReference>
<dbReference type="PROSITE" id="PS50109">
    <property type="entry name" value="HIS_KIN"/>
    <property type="match status" value="1"/>
</dbReference>
<dbReference type="EMBL" id="CP130318">
    <property type="protein sequence ID" value="WNQ13200.1"/>
    <property type="molecule type" value="Genomic_DNA"/>
</dbReference>
<dbReference type="Pfam" id="PF00512">
    <property type="entry name" value="HisKA"/>
    <property type="match status" value="1"/>
</dbReference>
<evidence type="ECO:0000256" key="8">
    <source>
        <dbReference type="ARBA" id="ARBA00022777"/>
    </source>
</evidence>
<evidence type="ECO:0000256" key="5">
    <source>
        <dbReference type="ARBA" id="ARBA00022553"/>
    </source>
</evidence>
<dbReference type="PANTHER" id="PTHR45453:SF1">
    <property type="entry name" value="PHOSPHATE REGULON SENSOR PROTEIN PHOR"/>
    <property type="match status" value="1"/>
</dbReference>
<evidence type="ECO:0000313" key="15">
    <source>
        <dbReference type="EMBL" id="WNQ13200.1"/>
    </source>
</evidence>
<gene>
    <name evidence="15" type="ORF">MJA45_09305</name>
</gene>
<keyword evidence="4" id="KW-1003">Cell membrane</keyword>
<dbReference type="KEGG" id="paun:MJA45_09305"/>
<dbReference type="GO" id="GO:0016036">
    <property type="term" value="P:cellular response to phosphate starvation"/>
    <property type="evidence" value="ECO:0007669"/>
    <property type="project" value="TreeGrafter"/>
</dbReference>
<sequence length="362" mass="40605">MTKRLHRRLAILIIATATCILLISTISVSLAVHYHLSMFQDQAAGMDHDLSQFNVHLEQALLQSIVWTLAGSILLAVLIGFYMAKRISKPLVDMKQAAERMSGGQLNTRIRVGGSDELAELGASLNDLAAQLHKQEQLRVTMTEDIAHELRTPLATLKSHMRAFEDRIWEPTPERIRACYEEIERLTKLVAELEDLTHLDSPAFQLERKEERLDLILEQGVELVSAAYLEKKVTLLFRCDPAIHIHADRSRMVQILVNLLSNALKFTPEKGTVMVEAIKEAEGVLIRVQDSGSGIRREDLPFIFERFYRGDKSRNRRTGGSGLGLAIVHKLVTAHGGAIWAESSRGTTITIRLPQKNHDSLS</sequence>
<dbReference type="Proteomes" id="UP001305702">
    <property type="component" value="Chromosome"/>
</dbReference>
<keyword evidence="9 15" id="KW-0067">ATP-binding</keyword>
<dbReference type="FunFam" id="3.30.565.10:FF:000006">
    <property type="entry name" value="Sensor histidine kinase WalK"/>
    <property type="match status" value="1"/>
</dbReference>
<comment type="catalytic activity">
    <reaction evidence="1">
        <text>ATP + protein L-histidine = ADP + protein N-phospho-L-histidine.</text>
        <dbReference type="EC" id="2.7.13.3"/>
    </reaction>
</comment>
<name>A0AA96LH59_9BACL</name>
<dbReference type="Pfam" id="PF00672">
    <property type="entry name" value="HAMP"/>
    <property type="match status" value="1"/>
</dbReference>
<evidence type="ECO:0000256" key="4">
    <source>
        <dbReference type="ARBA" id="ARBA00022475"/>
    </source>
</evidence>
<evidence type="ECO:0000259" key="14">
    <source>
        <dbReference type="PROSITE" id="PS50885"/>
    </source>
</evidence>
<evidence type="ECO:0000256" key="2">
    <source>
        <dbReference type="ARBA" id="ARBA00004651"/>
    </source>
</evidence>
<dbReference type="InterPro" id="IPR050351">
    <property type="entry name" value="BphY/WalK/GraS-like"/>
</dbReference>
<dbReference type="SMART" id="SM00388">
    <property type="entry name" value="HisKA"/>
    <property type="match status" value="1"/>
</dbReference>
<dbReference type="AlphaFoldDB" id="A0AA96LH59"/>
<proteinExistence type="predicted"/>
<keyword evidence="6" id="KW-0808">Transferase</keyword>
<evidence type="ECO:0000256" key="9">
    <source>
        <dbReference type="ARBA" id="ARBA00022840"/>
    </source>
</evidence>
<evidence type="ECO:0000256" key="11">
    <source>
        <dbReference type="ARBA" id="ARBA00023136"/>
    </source>
</evidence>
<dbReference type="InterPro" id="IPR036890">
    <property type="entry name" value="HATPase_C_sf"/>
</dbReference>
<keyword evidence="10" id="KW-0902">Two-component regulatory system</keyword>
<dbReference type="SUPFAM" id="SSF55874">
    <property type="entry name" value="ATPase domain of HSP90 chaperone/DNA topoisomerase II/histidine kinase"/>
    <property type="match status" value="1"/>
</dbReference>
<dbReference type="InterPro" id="IPR003660">
    <property type="entry name" value="HAMP_dom"/>
</dbReference>
<dbReference type="CDD" id="cd00075">
    <property type="entry name" value="HATPase"/>
    <property type="match status" value="1"/>
</dbReference>
<dbReference type="Gene3D" id="6.10.340.10">
    <property type="match status" value="1"/>
</dbReference>
<evidence type="ECO:0000256" key="10">
    <source>
        <dbReference type="ARBA" id="ARBA00023012"/>
    </source>
</evidence>
<feature type="domain" description="HAMP" evidence="14">
    <location>
        <begin position="85"/>
        <end position="137"/>
    </location>
</feature>
<evidence type="ECO:0000256" key="12">
    <source>
        <dbReference type="SAM" id="Phobius"/>
    </source>
</evidence>
<dbReference type="SUPFAM" id="SSF158472">
    <property type="entry name" value="HAMP domain-like"/>
    <property type="match status" value="1"/>
</dbReference>
<evidence type="ECO:0000256" key="6">
    <source>
        <dbReference type="ARBA" id="ARBA00022679"/>
    </source>
</evidence>
<keyword evidence="7" id="KW-0547">Nucleotide-binding</keyword>
<accession>A0AA96LH59</accession>
<keyword evidence="12" id="KW-0812">Transmembrane</keyword>
<dbReference type="InterPro" id="IPR005467">
    <property type="entry name" value="His_kinase_dom"/>
</dbReference>
<evidence type="ECO:0000256" key="1">
    <source>
        <dbReference type="ARBA" id="ARBA00000085"/>
    </source>
</evidence>